<name>I5AWB3_EUBC6</name>
<evidence type="ECO:0000259" key="1">
    <source>
        <dbReference type="Pfam" id="PF09983"/>
    </source>
</evidence>
<evidence type="ECO:0000313" key="2">
    <source>
        <dbReference type="EMBL" id="EIM58086.1"/>
    </source>
</evidence>
<dbReference type="AlphaFoldDB" id="I5AWB3"/>
<proteinExistence type="predicted"/>
<dbReference type="OrthoDB" id="9809365at2"/>
<accession>I5AWB3</accession>
<sequence length="349" mass="40956">MNVRERLVAYGRKTITLEAFKAMMNIGAMDEKTAYERISGLLEEAALEPVKSSGTNGNVSYPLYKKYRILLKIDADGVLMEEINRLHPLLLRSGYLSAEPAVFQTYTSEIRSLSTYLFREKEEIYISRKERSYEIFGREKVLDDSGIKALLRKLRIMETDLKFYDTPEYCFHDYIPVRKEKMTLLICENKDIWFNIRRCMFEEGTGKLFDTALDGVVYGEGNKISNKKGALEEYVKFMGNPEVTLLYWGDIDREGFDIFRRTREANHGLKIELFVAGYRTMMERARNREIEDSPSSRKQGESFEDLIHAFSPEEQIFLRDIFDRNKLIPQEIITYKDLRNDWRKENASF</sequence>
<dbReference type="EMBL" id="CM001487">
    <property type="protein sequence ID" value="EIM58086.1"/>
    <property type="molecule type" value="Genomic_DNA"/>
</dbReference>
<gene>
    <name evidence="2" type="ORF">EubceDRAFT1_2348</name>
</gene>
<feature type="domain" description="Wadjet protein JetD C-terminal" evidence="1">
    <location>
        <begin position="216"/>
        <end position="283"/>
    </location>
</feature>
<dbReference type="STRING" id="633697.EubceDRAFT1_2348"/>
<dbReference type="InterPro" id="IPR024534">
    <property type="entry name" value="JetD_C"/>
</dbReference>
<evidence type="ECO:0000313" key="3">
    <source>
        <dbReference type="Proteomes" id="UP000005753"/>
    </source>
</evidence>
<dbReference type="Proteomes" id="UP000005753">
    <property type="component" value="Chromosome"/>
</dbReference>
<dbReference type="eggNOG" id="ENOG502ZAI3">
    <property type="taxonomic scope" value="Bacteria"/>
</dbReference>
<dbReference type="HOGENOM" id="CLU_065541_0_0_9"/>
<reference evidence="2 3" key="2">
    <citation type="submission" date="2012-02" db="EMBL/GenBank/DDBJ databases">
        <title>Improved High-Quality Draft sequence of Eubacterium cellulosolvens 6.</title>
        <authorList>
            <consortium name="US DOE Joint Genome Institute"/>
            <person name="Lucas S."/>
            <person name="Han J."/>
            <person name="Lapidus A."/>
            <person name="Cheng J.-F."/>
            <person name="Goodwin L."/>
            <person name="Pitluck S."/>
            <person name="Peters L."/>
            <person name="Mikhailova N."/>
            <person name="Gu W."/>
            <person name="Detter J.C."/>
            <person name="Han C."/>
            <person name="Tapia R."/>
            <person name="Land M."/>
            <person name="Hauser L."/>
            <person name="Kyrpides N."/>
            <person name="Ivanova N."/>
            <person name="Pagani I."/>
            <person name="Johnson E."/>
            <person name="Mukhopadhyay B."/>
            <person name="Anderson I."/>
            <person name="Woyke T."/>
        </authorList>
    </citation>
    <scope>NUCLEOTIDE SEQUENCE [LARGE SCALE GENOMIC DNA]</scope>
    <source>
        <strain evidence="2 3">6</strain>
    </source>
</reference>
<reference evidence="2 3" key="1">
    <citation type="submission" date="2010-08" db="EMBL/GenBank/DDBJ databases">
        <authorList>
            <consortium name="US DOE Joint Genome Institute (JGI-PGF)"/>
            <person name="Lucas S."/>
            <person name="Copeland A."/>
            <person name="Lapidus A."/>
            <person name="Cheng J.-F."/>
            <person name="Bruce D."/>
            <person name="Goodwin L."/>
            <person name="Pitluck S."/>
            <person name="Land M.L."/>
            <person name="Hauser L."/>
            <person name="Chang Y.-J."/>
            <person name="Anderson I.J."/>
            <person name="Johnson E."/>
            <person name="Mulhopadhyay B."/>
            <person name="Kyrpides N."/>
            <person name="Woyke T.J."/>
        </authorList>
    </citation>
    <scope>NUCLEOTIDE SEQUENCE [LARGE SCALE GENOMIC DNA]</scope>
    <source>
        <strain evidence="2 3">6</strain>
    </source>
</reference>
<keyword evidence="3" id="KW-1185">Reference proteome</keyword>
<protein>
    <recommendedName>
        <fullName evidence="1">Wadjet protein JetD C-terminal domain-containing protein</fullName>
    </recommendedName>
</protein>
<organism evidence="2 3">
    <name type="scientific">Eubacterium cellulosolvens (strain ATCC 43171 / JCM 9499 / 6)</name>
    <name type="common">Cillobacterium cellulosolvens</name>
    <dbReference type="NCBI Taxonomy" id="633697"/>
    <lineage>
        <taxon>Bacteria</taxon>
        <taxon>Bacillati</taxon>
        <taxon>Bacillota</taxon>
        <taxon>Clostridia</taxon>
        <taxon>Eubacteriales</taxon>
        <taxon>Eubacteriaceae</taxon>
        <taxon>Eubacterium</taxon>
    </lineage>
</organism>
<dbReference type="Pfam" id="PF09983">
    <property type="entry name" value="JetD_C"/>
    <property type="match status" value="1"/>
</dbReference>